<protein>
    <recommendedName>
        <fullName evidence="3">DUF2383 domain-containing protein</fullName>
    </recommendedName>
</protein>
<accession>A0A3N1NP87</accession>
<gene>
    <name evidence="1" type="ORF">EDC38_2925</name>
</gene>
<keyword evidence="2" id="KW-1185">Reference proteome</keyword>
<sequence length="150" mass="16458">MNLLRTDLQTALQNLHVGVQESADNLRDLAEFIDDDDVAALFSSLADARDSLSDGLADAIRTAGDLPAAPNSEKEAGEHLIHRIRALFSADQTVSLISQCLEAEEHLHQVLTDCDALNPEAPYPHWREKVSAHLDESRAQLEQCLKKHGG</sequence>
<dbReference type="AlphaFoldDB" id="A0A3N1NP87"/>
<dbReference type="Proteomes" id="UP000273643">
    <property type="component" value="Unassembled WGS sequence"/>
</dbReference>
<dbReference type="RefSeq" id="WP_024462032.1">
    <property type="nucleotide sequence ID" value="NZ_RJUK01000003.1"/>
</dbReference>
<evidence type="ECO:0000313" key="1">
    <source>
        <dbReference type="EMBL" id="ROQ17953.1"/>
    </source>
</evidence>
<organism evidence="1 2">
    <name type="scientific">Marinimicrobium koreense</name>
    <dbReference type="NCBI Taxonomy" id="306545"/>
    <lineage>
        <taxon>Bacteria</taxon>
        <taxon>Pseudomonadati</taxon>
        <taxon>Pseudomonadota</taxon>
        <taxon>Gammaproteobacteria</taxon>
        <taxon>Cellvibrionales</taxon>
        <taxon>Cellvibrionaceae</taxon>
        <taxon>Marinimicrobium</taxon>
    </lineage>
</organism>
<dbReference type="InterPro" id="IPR012347">
    <property type="entry name" value="Ferritin-like"/>
</dbReference>
<proteinExistence type="predicted"/>
<name>A0A3N1NP87_9GAMM</name>
<dbReference type="EMBL" id="RJUK01000003">
    <property type="protein sequence ID" value="ROQ17953.1"/>
    <property type="molecule type" value="Genomic_DNA"/>
</dbReference>
<evidence type="ECO:0008006" key="3">
    <source>
        <dbReference type="Google" id="ProtNLM"/>
    </source>
</evidence>
<dbReference type="Gene3D" id="1.20.1260.10">
    <property type="match status" value="1"/>
</dbReference>
<dbReference type="OrthoDB" id="5568629at2"/>
<reference evidence="1 2" key="1">
    <citation type="submission" date="2018-11" db="EMBL/GenBank/DDBJ databases">
        <title>Genomic Encyclopedia of Type Strains, Phase IV (KMG-IV): sequencing the most valuable type-strain genomes for metagenomic binning, comparative biology and taxonomic classification.</title>
        <authorList>
            <person name="Goeker M."/>
        </authorList>
    </citation>
    <scope>NUCLEOTIDE SEQUENCE [LARGE SCALE GENOMIC DNA]</scope>
    <source>
        <strain evidence="1 2">DSM 16974</strain>
    </source>
</reference>
<evidence type="ECO:0000313" key="2">
    <source>
        <dbReference type="Proteomes" id="UP000273643"/>
    </source>
</evidence>
<comment type="caution">
    <text evidence="1">The sequence shown here is derived from an EMBL/GenBank/DDBJ whole genome shotgun (WGS) entry which is preliminary data.</text>
</comment>